<dbReference type="Proteomes" id="UP000602510">
    <property type="component" value="Unassembled WGS sequence"/>
</dbReference>
<organism evidence="1 3">
    <name type="scientific">Phytophthora infestans</name>
    <name type="common">Potato late blight agent</name>
    <name type="synonym">Botrytis infestans</name>
    <dbReference type="NCBI Taxonomy" id="4787"/>
    <lineage>
        <taxon>Eukaryota</taxon>
        <taxon>Sar</taxon>
        <taxon>Stramenopiles</taxon>
        <taxon>Oomycota</taxon>
        <taxon>Peronosporomycetes</taxon>
        <taxon>Peronosporales</taxon>
        <taxon>Peronosporaceae</taxon>
        <taxon>Phytophthora</taxon>
    </lineage>
</organism>
<dbReference type="EMBL" id="WSZM01000264">
    <property type="protein sequence ID" value="KAF4036581.1"/>
    <property type="molecule type" value="Genomic_DNA"/>
</dbReference>
<gene>
    <name evidence="1" type="ORF">GN244_ATG11289</name>
    <name evidence="2" type="ORF">GN958_ATG09874</name>
</gene>
<protein>
    <submittedName>
        <fullName evidence="1">Uncharacterized protein</fullName>
    </submittedName>
</protein>
<evidence type="ECO:0000313" key="2">
    <source>
        <dbReference type="EMBL" id="KAF4141026.1"/>
    </source>
</evidence>
<sequence>MVYNNRVTKSYILKNLQIKQGNEYHLVPPNRDLPIQG</sequence>
<dbReference type="Proteomes" id="UP000704712">
    <property type="component" value="Unassembled WGS sequence"/>
</dbReference>
<accession>A0A833T9L4</accession>
<comment type="caution">
    <text evidence="1">The sequence shown here is derived from an EMBL/GenBank/DDBJ whole genome shotgun (WGS) entry which is preliminary data.</text>
</comment>
<dbReference type="EMBL" id="JAACNO010001405">
    <property type="protein sequence ID" value="KAF4141026.1"/>
    <property type="molecule type" value="Genomic_DNA"/>
</dbReference>
<dbReference type="AlphaFoldDB" id="A0A833T9L4"/>
<proteinExistence type="predicted"/>
<name>A0A833T9L4_PHYIN</name>
<reference evidence="1" key="1">
    <citation type="submission" date="2020-04" db="EMBL/GenBank/DDBJ databases">
        <title>Hybrid Assembly of Korean Phytophthora infestans isolates.</title>
        <authorList>
            <person name="Prokchorchik M."/>
            <person name="Lee Y."/>
            <person name="Seo J."/>
            <person name="Cho J.-H."/>
            <person name="Park Y.-E."/>
            <person name="Jang D.-C."/>
            <person name="Im J.-S."/>
            <person name="Choi J.-G."/>
            <person name="Park H.-J."/>
            <person name="Lee G.-B."/>
            <person name="Lee Y.-G."/>
            <person name="Hong S.-Y."/>
            <person name="Cho K."/>
            <person name="Sohn K.H."/>
        </authorList>
    </citation>
    <scope>NUCLEOTIDE SEQUENCE</scope>
    <source>
        <strain evidence="1">KR_1_A1</strain>
        <strain evidence="2">KR_2_A2</strain>
    </source>
</reference>
<evidence type="ECO:0000313" key="1">
    <source>
        <dbReference type="EMBL" id="KAF4036581.1"/>
    </source>
</evidence>
<keyword evidence="3" id="KW-1185">Reference proteome</keyword>
<evidence type="ECO:0000313" key="3">
    <source>
        <dbReference type="Proteomes" id="UP000602510"/>
    </source>
</evidence>